<evidence type="ECO:0000256" key="2">
    <source>
        <dbReference type="SAM" id="Phobius"/>
    </source>
</evidence>
<evidence type="ECO:0000313" key="6">
    <source>
        <dbReference type="Proteomes" id="UP000186883"/>
    </source>
</evidence>
<evidence type="ECO:0000256" key="1">
    <source>
        <dbReference type="SAM" id="MobiDB-lite"/>
    </source>
</evidence>
<feature type="transmembrane region" description="Helical" evidence="2">
    <location>
        <begin position="22"/>
        <end position="44"/>
    </location>
</feature>
<proteinExistence type="predicted"/>
<accession>A0A154MDI8</accession>
<feature type="transmembrane region" description="Helical" evidence="2">
    <location>
        <begin position="118"/>
        <end position="143"/>
    </location>
</feature>
<feature type="transmembrane region" description="Helical" evidence="2">
    <location>
        <begin position="85"/>
        <end position="106"/>
    </location>
</feature>
<name>A0A154MDI8_9PSEU</name>
<feature type="region of interest" description="Disordered" evidence="1">
    <location>
        <begin position="182"/>
        <end position="232"/>
    </location>
</feature>
<keyword evidence="2" id="KW-0812">Transmembrane</keyword>
<dbReference type="Proteomes" id="UP000186883">
    <property type="component" value="Unassembled WGS sequence"/>
</dbReference>
<dbReference type="Proteomes" id="UP000076321">
    <property type="component" value="Unassembled WGS sequence"/>
</dbReference>
<gene>
    <name evidence="4" type="ORF">ATP06_0222065</name>
    <name evidence="3" type="ORF">AVL48_08925</name>
</gene>
<sequence>MPDPADPVGAPERYDRPEPRRLVAAGLSALAMVLTLVGSFFPLFRSQHRTDFDQGQSFELVTVQSAWGSEFVQLGESFKQSSTPVGVPLVIAAALLLGALLVSAKAAYRRPLNALDRWLTTSAAVFLAAVVTTIGMLGIGIGIGPTIESTTTPEAGMWALFAAVVAAAGAAVMSHRVEEDEIPVSGDPSLADMPTPKDGISITVLPPEPQPETPPDYSAFAPPPDPGPRERD</sequence>
<keyword evidence="6" id="KW-1185">Reference proteome</keyword>
<dbReference type="AlphaFoldDB" id="A0A154MDI8"/>
<keyword evidence="2" id="KW-1133">Transmembrane helix</keyword>
<reference evidence="4 6" key="2">
    <citation type="submission" date="2016-11" db="EMBL/GenBank/DDBJ databases">
        <title>Genome sequencing of Amycolatopsis regifaucium.</title>
        <authorList>
            <person name="Mayilraj S."/>
            <person name="Kaur N."/>
        </authorList>
    </citation>
    <scope>NUCLEOTIDE SEQUENCE [LARGE SCALE GENOMIC DNA]</scope>
    <source>
        <strain evidence="4 6">GY080</strain>
    </source>
</reference>
<evidence type="ECO:0000313" key="3">
    <source>
        <dbReference type="EMBL" id="KZB82582.1"/>
    </source>
</evidence>
<organism evidence="3 5">
    <name type="scientific">Amycolatopsis regifaucium</name>
    <dbReference type="NCBI Taxonomy" id="546365"/>
    <lineage>
        <taxon>Bacteria</taxon>
        <taxon>Bacillati</taxon>
        <taxon>Actinomycetota</taxon>
        <taxon>Actinomycetes</taxon>
        <taxon>Pseudonocardiales</taxon>
        <taxon>Pseudonocardiaceae</taxon>
        <taxon>Amycolatopsis</taxon>
    </lineage>
</organism>
<dbReference type="EMBL" id="LQCI01000034">
    <property type="protein sequence ID" value="KZB82582.1"/>
    <property type="molecule type" value="Genomic_DNA"/>
</dbReference>
<evidence type="ECO:0000313" key="5">
    <source>
        <dbReference type="Proteomes" id="UP000076321"/>
    </source>
</evidence>
<dbReference type="EMBL" id="LOBU02000015">
    <property type="protein sequence ID" value="OKA06488.1"/>
    <property type="molecule type" value="Genomic_DNA"/>
</dbReference>
<keyword evidence="2" id="KW-0472">Membrane</keyword>
<feature type="transmembrane region" description="Helical" evidence="2">
    <location>
        <begin position="155"/>
        <end position="173"/>
    </location>
</feature>
<comment type="caution">
    <text evidence="3">The sequence shown here is derived from an EMBL/GenBank/DDBJ whole genome shotgun (WGS) entry which is preliminary data.</text>
</comment>
<protein>
    <submittedName>
        <fullName evidence="3">Uncharacterized protein</fullName>
    </submittedName>
</protein>
<reference evidence="3 5" key="1">
    <citation type="submission" date="2015-12" db="EMBL/GenBank/DDBJ databases">
        <title>Amycolatopsis regifaucium genome sequencing and assembly.</title>
        <authorList>
            <person name="Mayilraj S."/>
        </authorList>
    </citation>
    <scope>NUCLEOTIDE SEQUENCE [LARGE SCALE GENOMIC DNA]</scope>
    <source>
        <strain evidence="3 5">GY080</strain>
    </source>
</reference>
<evidence type="ECO:0000313" key="4">
    <source>
        <dbReference type="EMBL" id="OKA06488.1"/>
    </source>
</evidence>